<comment type="catalytic activity">
    <reaction evidence="9 12">
        <text>CMP + ATP = CDP + ADP</text>
        <dbReference type="Rhea" id="RHEA:11600"/>
        <dbReference type="ChEBI" id="CHEBI:30616"/>
        <dbReference type="ChEBI" id="CHEBI:58069"/>
        <dbReference type="ChEBI" id="CHEBI:60377"/>
        <dbReference type="ChEBI" id="CHEBI:456216"/>
        <dbReference type="EC" id="2.7.4.14"/>
    </reaction>
</comment>
<dbReference type="NCBIfam" id="TIGR01359">
    <property type="entry name" value="UMP_CMP_kin_fam"/>
    <property type="match status" value="1"/>
</dbReference>
<dbReference type="Pfam" id="PF00406">
    <property type="entry name" value="ADK"/>
    <property type="match status" value="1"/>
</dbReference>
<comment type="subunit">
    <text evidence="12">Monomer.</text>
</comment>
<feature type="binding site" evidence="12">
    <location>
        <position position="209"/>
    </location>
    <ligand>
        <name>ATP</name>
        <dbReference type="ChEBI" id="CHEBI:30616"/>
    </ligand>
</feature>
<keyword evidence="5 12" id="KW-0067">ATP-binding</keyword>
<dbReference type="InterPro" id="IPR000850">
    <property type="entry name" value="Adenylat/UMP-CMP_kin"/>
</dbReference>
<feature type="binding site" evidence="12">
    <location>
        <position position="170"/>
    </location>
    <ligand>
        <name>a ribonucleoside 5'-phosphate</name>
        <dbReference type="ChEBI" id="CHEBI:58043"/>
    </ligand>
</feature>
<dbReference type="FunFam" id="3.40.50.300:FF:000315">
    <property type="entry name" value="Adenylate kinase 1"/>
    <property type="match status" value="1"/>
</dbReference>
<evidence type="ECO:0000256" key="9">
    <source>
        <dbReference type="ARBA" id="ARBA00051396"/>
    </source>
</evidence>
<keyword evidence="13" id="KW-1185">Reference proteome</keyword>
<dbReference type="GO" id="GO:0005634">
    <property type="term" value="C:nucleus"/>
    <property type="evidence" value="ECO:0007669"/>
    <property type="project" value="UniProtKB-SubCell"/>
</dbReference>
<evidence type="ECO:0000256" key="6">
    <source>
        <dbReference type="ARBA" id="ARBA00022975"/>
    </source>
</evidence>
<dbReference type="InterPro" id="IPR006266">
    <property type="entry name" value="UMP_CMP_kinase"/>
</dbReference>
<feature type="binding site" evidence="12">
    <location>
        <begin position="97"/>
        <end position="99"/>
    </location>
    <ligand>
        <name>a ribonucleoside 5'-phosphate</name>
        <dbReference type="ChEBI" id="CHEBI:58043"/>
    </ligand>
</feature>
<dbReference type="EC" id="2.7.4.14" evidence="12"/>
<name>A0AAF3F003_9BILA</name>
<dbReference type="GO" id="GO:0005737">
    <property type="term" value="C:cytoplasm"/>
    <property type="evidence" value="ECO:0007669"/>
    <property type="project" value="UniProtKB-SubCell"/>
</dbReference>
<feature type="binding site" evidence="12">
    <location>
        <begin position="125"/>
        <end position="128"/>
    </location>
    <ligand>
        <name>a ribonucleoside 5'-phosphate</name>
        <dbReference type="ChEBI" id="CHEBI:58043"/>
    </ligand>
</feature>
<comment type="similarity">
    <text evidence="12">Belongs to the adenylate kinase family. UMP-CMP kinase subfamily.</text>
</comment>
<dbReference type="InterPro" id="IPR027417">
    <property type="entry name" value="P-loop_NTPase"/>
</dbReference>
<keyword evidence="2 12" id="KW-0808">Transferase</keyword>
<feature type="binding site" evidence="12">
    <location>
        <begin position="50"/>
        <end position="55"/>
    </location>
    <ligand>
        <name>ATP</name>
        <dbReference type="ChEBI" id="CHEBI:30616"/>
    </ligand>
</feature>
<dbReference type="HAMAP" id="MF_03172">
    <property type="entry name" value="Adenylate_kinase_UMP_CMP_kin"/>
    <property type="match status" value="1"/>
</dbReference>
<evidence type="ECO:0000256" key="8">
    <source>
        <dbReference type="ARBA" id="ARBA00048116"/>
    </source>
</evidence>
<dbReference type="PRINTS" id="PR00094">
    <property type="entry name" value="ADENYLTKNASE"/>
</dbReference>
<evidence type="ECO:0000313" key="14">
    <source>
        <dbReference type="WBParaSite" id="MBELARI_LOCUS19808"/>
    </source>
</evidence>
<dbReference type="InterPro" id="IPR033690">
    <property type="entry name" value="Adenylat_kinase_CS"/>
</dbReference>
<dbReference type="Proteomes" id="UP000887575">
    <property type="component" value="Unassembled WGS sequence"/>
</dbReference>
<dbReference type="HAMAP" id="MF_00235">
    <property type="entry name" value="Adenylate_kinase_Adk"/>
    <property type="match status" value="1"/>
</dbReference>
<dbReference type="GO" id="GO:0005524">
    <property type="term" value="F:ATP binding"/>
    <property type="evidence" value="ECO:0007669"/>
    <property type="project" value="UniProtKB-KW"/>
</dbReference>
<evidence type="ECO:0000256" key="2">
    <source>
        <dbReference type="ARBA" id="ARBA00022679"/>
    </source>
</evidence>
<keyword evidence="3 12" id="KW-0547">Nucleotide-binding</keyword>
<comment type="domain">
    <text evidence="12">Consists of three domains, a large central CORE domain and two small peripheral domains, NMPbind and LID, which undergo movements during catalysis. The LID domain closes over the site of phosphoryl transfer upon ATP binding. Assembling and dissambling the active center during each catalytic cycle provides an effective means to prevent ATP hydrolysis.</text>
</comment>
<accession>A0AAF3F003</accession>
<evidence type="ECO:0000256" key="5">
    <source>
        <dbReference type="ARBA" id="ARBA00022840"/>
    </source>
</evidence>
<reference evidence="14" key="1">
    <citation type="submission" date="2024-02" db="UniProtKB">
        <authorList>
            <consortium name="WormBaseParasite"/>
        </authorList>
    </citation>
    <scope>IDENTIFICATION</scope>
</reference>
<dbReference type="Gene3D" id="3.40.50.300">
    <property type="entry name" value="P-loop containing nucleotide triphosphate hydrolases"/>
    <property type="match status" value="1"/>
</dbReference>
<proteinExistence type="inferred from homology"/>
<evidence type="ECO:0000256" key="11">
    <source>
        <dbReference type="ARBA" id="ARBA00059689"/>
    </source>
</evidence>
<feature type="binding site" evidence="12">
    <location>
        <position position="181"/>
    </location>
    <ligand>
        <name>a ribonucleoside 5'-phosphate</name>
        <dbReference type="ChEBI" id="CHEBI:58043"/>
    </ligand>
</feature>
<comment type="catalytic activity">
    <reaction evidence="8 12">
        <text>UMP + ATP = UDP + ADP</text>
        <dbReference type="Rhea" id="RHEA:24400"/>
        <dbReference type="ChEBI" id="CHEBI:30616"/>
        <dbReference type="ChEBI" id="CHEBI:57865"/>
        <dbReference type="ChEBI" id="CHEBI:58223"/>
        <dbReference type="ChEBI" id="CHEBI:456216"/>
        <dbReference type="EC" id="2.7.4.14"/>
    </reaction>
</comment>
<comment type="catalytic activity">
    <reaction evidence="10 12">
        <text>dCMP + ATP = dCDP + ADP</text>
        <dbReference type="Rhea" id="RHEA:25094"/>
        <dbReference type="ChEBI" id="CHEBI:30616"/>
        <dbReference type="ChEBI" id="CHEBI:57566"/>
        <dbReference type="ChEBI" id="CHEBI:58593"/>
        <dbReference type="ChEBI" id="CHEBI:456216"/>
        <dbReference type="EC" id="2.7.4.14"/>
    </reaction>
</comment>
<dbReference type="WBParaSite" id="MBELARI_LOCUS19808">
    <property type="protein sequence ID" value="MBELARI_LOCUS19808"/>
    <property type="gene ID" value="MBELARI_LOCUS19808"/>
</dbReference>
<keyword evidence="1 12" id="KW-0963">Cytoplasm</keyword>
<sequence length="227" mass="25388">MQQVMERVRRAHEAGMTYGNAILNRPTGGRSVARGMSNLYKVVFVLGPPGSGKGTQCALIQKNFGLVHLSAGDLLREEQESKSQYGQLIAEHIRNGTIVPVAITCALLENAMKASGDCAGFLIDGFPRNQDNLDGWQKNMADKVDVKFTLFLSCKVDVCVSRCLNRKQGRADDNEESLRKRIHTYNTQTYPIIEYYEKLGLVREVATCRDTDEVYTDIEKIFKEAGF</sequence>
<dbReference type="GO" id="GO:0006225">
    <property type="term" value="P:UDP biosynthetic process"/>
    <property type="evidence" value="ECO:0007669"/>
    <property type="project" value="UniProtKB-ARBA"/>
</dbReference>
<organism evidence="13 14">
    <name type="scientific">Mesorhabditis belari</name>
    <dbReference type="NCBI Taxonomy" id="2138241"/>
    <lineage>
        <taxon>Eukaryota</taxon>
        <taxon>Metazoa</taxon>
        <taxon>Ecdysozoa</taxon>
        <taxon>Nematoda</taxon>
        <taxon>Chromadorea</taxon>
        <taxon>Rhabditida</taxon>
        <taxon>Rhabditina</taxon>
        <taxon>Rhabditomorpha</taxon>
        <taxon>Rhabditoidea</taxon>
        <taxon>Rhabditidae</taxon>
        <taxon>Mesorhabditinae</taxon>
        <taxon>Mesorhabditis</taxon>
    </lineage>
</organism>
<feature type="binding site" evidence="12">
    <location>
        <position position="76"/>
    </location>
    <ligand>
        <name>a ribonucleoside 5'-phosphate</name>
        <dbReference type="ChEBI" id="CHEBI:58043"/>
    </ligand>
</feature>
<dbReference type="GO" id="GO:0006207">
    <property type="term" value="P:'de novo' pyrimidine nucleobase biosynthetic process"/>
    <property type="evidence" value="ECO:0007669"/>
    <property type="project" value="InterPro"/>
</dbReference>
<protein>
    <recommendedName>
        <fullName evidence="12">UMP-CMP kinase</fullName>
        <ecNumber evidence="12">2.7.4.14</ecNumber>
    </recommendedName>
    <alternativeName>
        <fullName evidence="12">Deoxycytidylate kinase</fullName>
        <shortName evidence="12">CK</shortName>
        <shortName evidence="12">dCMP kinase</shortName>
    </alternativeName>
    <alternativeName>
        <fullName evidence="12">Uridine monophosphate/cytidine monophosphate kinase</fullName>
        <shortName evidence="12">UMP/CMP kinase</shortName>
        <shortName evidence="12">UMP/CMPK</shortName>
    </alternativeName>
</protein>
<comment type="subcellular location">
    <subcellularLocation>
        <location evidence="12">Cytoplasm</location>
    </subcellularLocation>
    <subcellularLocation>
        <location evidence="12">Nucleus</location>
    </subcellularLocation>
</comment>
<dbReference type="AlphaFoldDB" id="A0AAF3F003"/>
<evidence type="ECO:0000256" key="7">
    <source>
        <dbReference type="ARBA" id="ARBA00023242"/>
    </source>
</evidence>
<dbReference type="SUPFAM" id="SSF52540">
    <property type="entry name" value="P-loop containing nucleoside triphosphate hydrolases"/>
    <property type="match status" value="1"/>
</dbReference>
<evidence type="ECO:0000256" key="1">
    <source>
        <dbReference type="ARBA" id="ARBA00022490"/>
    </source>
</evidence>
<evidence type="ECO:0000256" key="3">
    <source>
        <dbReference type="ARBA" id="ARBA00022741"/>
    </source>
</evidence>
<dbReference type="PROSITE" id="PS00113">
    <property type="entry name" value="ADENYLATE_KINASE"/>
    <property type="match status" value="1"/>
</dbReference>
<evidence type="ECO:0000313" key="13">
    <source>
        <dbReference type="Proteomes" id="UP000887575"/>
    </source>
</evidence>
<dbReference type="GO" id="GO:0033862">
    <property type="term" value="F:UMP kinase activity"/>
    <property type="evidence" value="ECO:0007669"/>
    <property type="project" value="UniProtKB-ARBA"/>
</dbReference>
<keyword evidence="7 12" id="KW-0539">Nucleus</keyword>
<dbReference type="CDD" id="cd01428">
    <property type="entry name" value="ADK"/>
    <property type="match status" value="1"/>
</dbReference>
<keyword evidence="6 12" id="KW-0665">Pyrimidine biosynthesis</keyword>
<comment type="function">
    <text evidence="11 12">Catalyzes the phosphorylation of pyrimidine nucleoside monophosphates at the expense of ATP. Plays an important role in de novo pyrimidine nucleotide biosynthesis. Has preference for UMP and CMP as phosphate acceptors.</text>
</comment>
<evidence type="ECO:0000256" key="10">
    <source>
        <dbReference type="ARBA" id="ARBA00051598"/>
    </source>
</evidence>
<evidence type="ECO:0000256" key="4">
    <source>
        <dbReference type="ARBA" id="ARBA00022777"/>
    </source>
</evidence>
<evidence type="ECO:0000256" key="12">
    <source>
        <dbReference type="HAMAP-Rule" id="MF_03172"/>
    </source>
</evidence>
<feature type="binding site" evidence="12">
    <location>
        <position position="166"/>
    </location>
    <ligand>
        <name>ATP</name>
        <dbReference type="ChEBI" id="CHEBI:30616"/>
    </ligand>
</feature>
<keyword evidence="4 12" id="KW-0418">Kinase</keyword>
<dbReference type="PANTHER" id="PTHR23359">
    <property type="entry name" value="NUCLEOTIDE KINASE"/>
    <property type="match status" value="1"/>
</dbReference>
<feature type="binding site" evidence="12">
    <location>
        <position position="132"/>
    </location>
    <ligand>
        <name>CMP</name>
        <dbReference type="ChEBI" id="CHEBI:60377"/>
    </ligand>
</feature>
<comment type="caution">
    <text evidence="12">Lacks conserved residue(s) required for the propagation of feature annotation.</text>
</comment>
<comment type="cofactor">
    <cofactor evidence="12">
        <name>Mg(2+)</name>
        <dbReference type="ChEBI" id="CHEBI:18420"/>
    </cofactor>
    <text evidence="12">Binds 1 Mg(2+) ion per monomer.</text>
</comment>